<comment type="caution">
    <text evidence="1">The sequence shown here is derived from an EMBL/GenBank/DDBJ whole genome shotgun (WGS) entry which is preliminary data.</text>
</comment>
<dbReference type="PROSITE" id="PS51257">
    <property type="entry name" value="PROKAR_LIPOPROTEIN"/>
    <property type="match status" value="1"/>
</dbReference>
<dbReference type="EMBL" id="VOQF01000015">
    <property type="protein sequence ID" value="TXC85846.1"/>
    <property type="molecule type" value="Genomic_DNA"/>
</dbReference>
<keyword evidence="2" id="KW-1185">Reference proteome</keyword>
<dbReference type="AlphaFoldDB" id="A0A5C6VMT7"/>
<dbReference type="Proteomes" id="UP000321363">
    <property type="component" value="Unassembled WGS sequence"/>
</dbReference>
<accession>A0A5C6VMT7</accession>
<organism evidence="1 2">
    <name type="scientific">Metabacillus litoralis</name>
    <dbReference type="NCBI Taxonomy" id="152268"/>
    <lineage>
        <taxon>Bacteria</taxon>
        <taxon>Bacillati</taxon>
        <taxon>Bacillota</taxon>
        <taxon>Bacilli</taxon>
        <taxon>Bacillales</taxon>
        <taxon>Bacillaceae</taxon>
        <taxon>Metabacillus</taxon>
    </lineage>
</organism>
<sequence length="111" mass="12749">MKKFAVLPLLFLLNIMLTGCMVYDSKSSLPIELIAFNSLTKEEQNSIPVSPKDSTVEKINVDEENRLLFHKDYDKEQVYSVTFNNLEKEDKLTVFVDLDKETVVGKGFLTR</sequence>
<reference evidence="1 2" key="1">
    <citation type="journal article" date="2005" name="Int. J. Syst. Evol. Microbiol.">
        <title>Bacillus litoralis sp. nov., isolated from a tidal flat of the Yellow Sea in Korea.</title>
        <authorList>
            <person name="Yoon J.H."/>
            <person name="Oh T.K."/>
        </authorList>
    </citation>
    <scope>NUCLEOTIDE SEQUENCE [LARGE SCALE GENOMIC DNA]</scope>
    <source>
        <strain evidence="1 2">SW-211</strain>
    </source>
</reference>
<dbReference type="OrthoDB" id="2970447at2"/>
<evidence type="ECO:0000313" key="2">
    <source>
        <dbReference type="Proteomes" id="UP000321363"/>
    </source>
</evidence>
<gene>
    <name evidence="1" type="ORF">FS935_19575</name>
</gene>
<evidence type="ECO:0000313" key="1">
    <source>
        <dbReference type="EMBL" id="TXC85846.1"/>
    </source>
</evidence>
<proteinExistence type="predicted"/>
<protein>
    <submittedName>
        <fullName evidence="1">Uncharacterized protein</fullName>
    </submittedName>
</protein>
<name>A0A5C6VMT7_9BACI</name>
<dbReference type="RefSeq" id="WP_146950330.1">
    <property type="nucleotide sequence ID" value="NZ_VOQF01000015.1"/>
</dbReference>